<keyword evidence="2" id="KW-1133">Transmembrane helix</keyword>
<dbReference type="AlphaFoldDB" id="A0A6C0ELK1"/>
<accession>A0A6C0ELK1</accession>
<feature type="transmembrane region" description="Helical" evidence="2">
    <location>
        <begin position="177"/>
        <end position="195"/>
    </location>
</feature>
<keyword evidence="2" id="KW-0472">Membrane</keyword>
<sequence>MNENAKLLAISISVIEVPAIFWGFWSLVSKKDDWKFGFDSAKFGGGGPVEPSSIKPKRRRRKRNANRQEQQSQDLQRQEQQRQEQQRQEQQRQEQQRRDLQRQAEANRREQESLRRQAEEFARLKRNQELEREEKESENVRDEYMQHFLGGSSSETDEPLDDIAKSAGTGLETIGRLPGLLLALWIVILCFLLNTSARSAENTPDGMKSLSNKWKLYGYIHIVLIGISIIWALSYNSKMFFYSIPFFVTQIGIGVILTGQNFHKC</sequence>
<proteinExistence type="predicted"/>
<feature type="compositionally biased region" description="Basic residues" evidence="1">
    <location>
        <begin position="55"/>
        <end position="65"/>
    </location>
</feature>
<feature type="transmembrane region" description="Helical" evidence="2">
    <location>
        <begin position="239"/>
        <end position="259"/>
    </location>
</feature>
<evidence type="ECO:0000256" key="2">
    <source>
        <dbReference type="SAM" id="Phobius"/>
    </source>
</evidence>
<keyword evidence="2" id="KW-0812">Transmembrane</keyword>
<dbReference type="EMBL" id="MN738876">
    <property type="protein sequence ID" value="QHT29323.1"/>
    <property type="molecule type" value="Genomic_DNA"/>
</dbReference>
<feature type="transmembrane region" description="Helical" evidence="2">
    <location>
        <begin position="7"/>
        <end position="28"/>
    </location>
</feature>
<reference evidence="3" key="1">
    <citation type="journal article" date="2020" name="Nature">
        <title>Giant virus diversity and host interactions through global metagenomics.</title>
        <authorList>
            <person name="Schulz F."/>
            <person name="Roux S."/>
            <person name="Paez-Espino D."/>
            <person name="Jungbluth S."/>
            <person name="Walsh D.A."/>
            <person name="Denef V.J."/>
            <person name="McMahon K.D."/>
            <person name="Konstantinidis K.T."/>
            <person name="Eloe-Fadrosh E.A."/>
            <person name="Kyrpides N.C."/>
            <person name="Woyke T."/>
        </authorList>
    </citation>
    <scope>NUCLEOTIDE SEQUENCE</scope>
    <source>
        <strain evidence="3">GVMAG-M-3300005589-24</strain>
    </source>
</reference>
<feature type="region of interest" description="Disordered" evidence="1">
    <location>
        <begin position="39"/>
        <end position="116"/>
    </location>
</feature>
<evidence type="ECO:0000256" key="1">
    <source>
        <dbReference type="SAM" id="MobiDB-lite"/>
    </source>
</evidence>
<protein>
    <submittedName>
        <fullName evidence="3">Uncharacterized protein</fullName>
    </submittedName>
</protein>
<organism evidence="3">
    <name type="scientific">viral metagenome</name>
    <dbReference type="NCBI Taxonomy" id="1070528"/>
    <lineage>
        <taxon>unclassified sequences</taxon>
        <taxon>metagenomes</taxon>
        <taxon>organismal metagenomes</taxon>
    </lineage>
</organism>
<feature type="compositionally biased region" description="Basic and acidic residues" evidence="1">
    <location>
        <begin position="76"/>
        <end position="116"/>
    </location>
</feature>
<feature type="transmembrane region" description="Helical" evidence="2">
    <location>
        <begin position="216"/>
        <end position="233"/>
    </location>
</feature>
<evidence type="ECO:0000313" key="3">
    <source>
        <dbReference type="EMBL" id="QHT29323.1"/>
    </source>
</evidence>
<name>A0A6C0ELK1_9ZZZZ</name>